<dbReference type="GO" id="GO:0016020">
    <property type="term" value="C:membrane"/>
    <property type="evidence" value="ECO:0007669"/>
    <property type="project" value="TreeGrafter"/>
</dbReference>
<dbReference type="GO" id="GO:0008289">
    <property type="term" value="F:lipid binding"/>
    <property type="evidence" value="ECO:0007669"/>
    <property type="project" value="InterPro"/>
</dbReference>
<name>A0AAN9BIP8_9CAEN</name>
<dbReference type="GO" id="GO:0006869">
    <property type="term" value="P:lipid transport"/>
    <property type="evidence" value="ECO:0007669"/>
    <property type="project" value="InterPro"/>
</dbReference>
<gene>
    <name evidence="2" type="ORF">V1264_017219</name>
</gene>
<dbReference type="PANTHER" id="PTHR14096:SF28">
    <property type="entry name" value="APOLIPOPROTEIN L, 1-RELATED"/>
    <property type="match status" value="1"/>
</dbReference>
<dbReference type="InterPro" id="IPR008405">
    <property type="entry name" value="ApoL"/>
</dbReference>
<dbReference type="Pfam" id="PF05461">
    <property type="entry name" value="ApoL"/>
    <property type="match status" value="1"/>
</dbReference>
<keyword evidence="3" id="KW-1185">Reference proteome</keyword>
<sequence length="214" mass="22762">MGQLSKEAAELRDYFRRVADEIEKHHTNVTSAQLVGKGLAAYGGGVGLLGLALVPATAGASLFLVGVGGVFGAIGGATSGGAEMVRTRIENSATKEIDEKWNAFRMKVIRLIDLEERSDSEILRLFKEIFQGAKVVGGTLLKIRSAYKNLRSAAGTGARAVCNVTRGINAIGLAFSIYEFAKICAEVNNGNKSEMAATVRNLANELDKIAKMNI</sequence>
<dbReference type="Proteomes" id="UP001374579">
    <property type="component" value="Unassembled WGS sequence"/>
</dbReference>
<comment type="caution">
    <text evidence="2">The sequence shown here is derived from an EMBL/GenBank/DDBJ whole genome shotgun (WGS) entry which is preliminary data.</text>
</comment>
<evidence type="ECO:0000313" key="2">
    <source>
        <dbReference type="EMBL" id="KAK7105898.1"/>
    </source>
</evidence>
<organism evidence="2 3">
    <name type="scientific">Littorina saxatilis</name>
    <dbReference type="NCBI Taxonomy" id="31220"/>
    <lineage>
        <taxon>Eukaryota</taxon>
        <taxon>Metazoa</taxon>
        <taxon>Spiralia</taxon>
        <taxon>Lophotrochozoa</taxon>
        <taxon>Mollusca</taxon>
        <taxon>Gastropoda</taxon>
        <taxon>Caenogastropoda</taxon>
        <taxon>Littorinimorpha</taxon>
        <taxon>Littorinoidea</taxon>
        <taxon>Littorinidae</taxon>
        <taxon>Littorina</taxon>
    </lineage>
</organism>
<comment type="similarity">
    <text evidence="1">Belongs to the apolipoprotein L family.</text>
</comment>
<proteinExistence type="inferred from homology"/>
<dbReference type="PANTHER" id="PTHR14096">
    <property type="entry name" value="APOLIPOPROTEIN L"/>
    <property type="match status" value="1"/>
</dbReference>
<dbReference type="EMBL" id="JBAMIC010000007">
    <property type="protein sequence ID" value="KAK7105898.1"/>
    <property type="molecule type" value="Genomic_DNA"/>
</dbReference>
<accession>A0AAN9BIP8</accession>
<dbReference type="GO" id="GO:0005576">
    <property type="term" value="C:extracellular region"/>
    <property type="evidence" value="ECO:0007669"/>
    <property type="project" value="InterPro"/>
</dbReference>
<dbReference type="AlphaFoldDB" id="A0AAN9BIP8"/>
<evidence type="ECO:0000256" key="1">
    <source>
        <dbReference type="ARBA" id="ARBA00010090"/>
    </source>
</evidence>
<dbReference type="GO" id="GO:0042157">
    <property type="term" value="P:lipoprotein metabolic process"/>
    <property type="evidence" value="ECO:0007669"/>
    <property type="project" value="InterPro"/>
</dbReference>
<reference evidence="2 3" key="1">
    <citation type="submission" date="2024-02" db="EMBL/GenBank/DDBJ databases">
        <title>Chromosome-scale genome assembly of the rough periwinkle Littorina saxatilis.</title>
        <authorList>
            <person name="De Jode A."/>
            <person name="Faria R."/>
            <person name="Formenti G."/>
            <person name="Sims Y."/>
            <person name="Smith T.P."/>
            <person name="Tracey A."/>
            <person name="Wood J.M.D."/>
            <person name="Zagrodzka Z.B."/>
            <person name="Johannesson K."/>
            <person name="Butlin R.K."/>
            <person name="Leder E.H."/>
        </authorList>
    </citation>
    <scope>NUCLEOTIDE SEQUENCE [LARGE SCALE GENOMIC DNA]</scope>
    <source>
        <strain evidence="2">Snail1</strain>
        <tissue evidence="2">Muscle</tissue>
    </source>
</reference>
<protein>
    <submittedName>
        <fullName evidence="2">Uncharacterized protein</fullName>
    </submittedName>
</protein>
<evidence type="ECO:0000313" key="3">
    <source>
        <dbReference type="Proteomes" id="UP001374579"/>
    </source>
</evidence>